<proteinExistence type="predicted"/>
<comment type="caution">
    <text evidence="1">The sequence shown here is derived from an EMBL/GenBank/DDBJ whole genome shotgun (WGS) entry which is preliminary data.</text>
</comment>
<organism evidence="1 2">
    <name type="scientific">Dallia pectoralis</name>
    <name type="common">Alaska blackfish</name>
    <dbReference type="NCBI Taxonomy" id="75939"/>
    <lineage>
        <taxon>Eukaryota</taxon>
        <taxon>Metazoa</taxon>
        <taxon>Chordata</taxon>
        <taxon>Craniata</taxon>
        <taxon>Vertebrata</taxon>
        <taxon>Euteleostomi</taxon>
        <taxon>Actinopterygii</taxon>
        <taxon>Neopterygii</taxon>
        <taxon>Teleostei</taxon>
        <taxon>Protacanthopterygii</taxon>
        <taxon>Esociformes</taxon>
        <taxon>Umbridae</taxon>
        <taxon>Dallia</taxon>
    </lineage>
</organism>
<evidence type="ECO:0000313" key="1">
    <source>
        <dbReference type="EMBL" id="KAJ8004232.1"/>
    </source>
</evidence>
<dbReference type="Proteomes" id="UP001157502">
    <property type="component" value="Chromosome 12"/>
</dbReference>
<protein>
    <submittedName>
        <fullName evidence="1">Uncharacterized protein</fullName>
    </submittedName>
</protein>
<sequence>MGHIRSKDTVAPLRASSAVAPQQAADPTSLDDRKLPERSSRGCTTTELRQQWRIIGVVKQVLWETRNIKVFNRTTVHPTTLRRRITKFFSGTMPSQTFTRTQ</sequence>
<accession>A0ACC2GKU0</accession>
<name>A0ACC2GKU0_DALPE</name>
<evidence type="ECO:0000313" key="2">
    <source>
        <dbReference type="Proteomes" id="UP001157502"/>
    </source>
</evidence>
<reference evidence="1" key="1">
    <citation type="submission" date="2021-05" db="EMBL/GenBank/DDBJ databases">
        <authorList>
            <person name="Pan Q."/>
            <person name="Jouanno E."/>
            <person name="Zahm M."/>
            <person name="Klopp C."/>
            <person name="Cabau C."/>
            <person name="Louis A."/>
            <person name="Berthelot C."/>
            <person name="Parey E."/>
            <person name="Roest Crollius H."/>
            <person name="Montfort J."/>
            <person name="Robinson-Rechavi M."/>
            <person name="Bouchez O."/>
            <person name="Lampietro C."/>
            <person name="Lopez Roques C."/>
            <person name="Donnadieu C."/>
            <person name="Postlethwait J."/>
            <person name="Bobe J."/>
            <person name="Dillon D."/>
            <person name="Chandos A."/>
            <person name="von Hippel F."/>
            <person name="Guiguen Y."/>
        </authorList>
    </citation>
    <scope>NUCLEOTIDE SEQUENCE</scope>
    <source>
        <strain evidence="1">YG-Jan2019</strain>
    </source>
</reference>
<keyword evidence="2" id="KW-1185">Reference proteome</keyword>
<dbReference type="EMBL" id="CM055739">
    <property type="protein sequence ID" value="KAJ8004232.1"/>
    <property type="molecule type" value="Genomic_DNA"/>
</dbReference>
<gene>
    <name evidence="1" type="ORF">DPEC_G00156670</name>
</gene>